<evidence type="ECO:0000256" key="11">
    <source>
        <dbReference type="ARBA" id="ARBA00025912"/>
    </source>
</evidence>
<evidence type="ECO:0000313" key="14">
    <source>
        <dbReference type="EMBL" id="TYO66260.1"/>
    </source>
</evidence>
<keyword evidence="10 13" id="KW-0472">Membrane</keyword>
<keyword evidence="7 12" id="KW-0479">Metal-binding</keyword>
<dbReference type="PIRSF" id="PIRSF000178">
    <property type="entry name" value="SDH_cyt_b560"/>
    <property type="match status" value="1"/>
</dbReference>
<dbReference type="PROSITE" id="PS01001">
    <property type="entry name" value="SDH_CYT_2"/>
    <property type="match status" value="1"/>
</dbReference>
<dbReference type="GO" id="GO:0009055">
    <property type="term" value="F:electron transfer activity"/>
    <property type="evidence" value="ECO:0007669"/>
    <property type="project" value="InterPro"/>
</dbReference>
<evidence type="ECO:0000256" key="13">
    <source>
        <dbReference type="SAM" id="Phobius"/>
    </source>
</evidence>
<evidence type="ECO:0000256" key="1">
    <source>
        <dbReference type="ARBA" id="ARBA00004050"/>
    </source>
</evidence>
<evidence type="ECO:0000256" key="8">
    <source>
        <dbReference type="ARBA" id="ARBA00022989"/>
    </source>
</evidence>
<evidence type="ECO:0000256" key="7">
    <source>
        <dbReference type="ARBA" id="ARBA00022723"/>
    </source>
</evidence>
<dbReference type="EMBL" id="VSTH01000038">
    <property type="protein sequence ID" value="TYO66260.1"/>
    <property type="molecule type" value="Genomic_DNA"/>
</dbReference>
<accession>A0A5S4YPF6</accession>
<evidence type="ECO:0000256" key="2">
    <source>
        <dbReference type="ARBA" id="ARBA00004141"/>
    </source>
</evidence>
<feature type="transmembrane region" description="Helical" evidence="13">
    <location>
        <begin position="106"/>
        <end position="125"/>
    </location>
</feature>
<dbReference type="InterPro" id="IPR000701">
    <property type="entry name" value="SuccDH_FuR_B_TM-su"/>
</dbReference>
<name>A0A5S4YPF6_9BRAD</name>
<proteinExistence type="inferred from homology"/>
<dbReference type="InterPro" id="IPR034804">
    <property type="entry name" value="SQR/QFR_C/D"/>
</dbReference>
<comment type="cofactor">
    <cofactor evidence="12">
        <name>heme</name>
        <dbReference type="ChEBI" id="CHEBI:30413"/>
    </cofactor>
    <text evidence="12">The heme is bound between the two transmembrane subunits.</text>
</comment>
<gene>
    <name evidence="14" type="primary">sdhC</name>
    <name evidence="14" type="ORF">FXV83_12040</name>
</gene>
<dbReference type="CDD" id="cd03499">
    <property type="entry name" value="SQR_TypeC_SdhC"/>
    <property type="match status" value="1"/>
</dbReference>
<dbReference type="RefSeq" id="WP_148739393.1">
    <property type="nucleotide sequence ID" value="NZ_VSTH01000038.1"/>
</dbReference>
<dbReference type="PANTHER" id="PTHR10978:SF5">
    <property type="entry name" value="SUCCINATE DEHYDROGENASE CYTOCHROME B560 SUBUNIT, MITOCHONDRIAL"/>
    <property type="match status" value="1"/>
</dbReference>
<feature type="binding site" description="axial binding residue" evidence="12">
    <location>
        <position position="80"/>
    </location>
    <ligand>
        <name>heme</name>
        <dbReference type="ChEBI" id="CHEBI:30413"/>
        <note>ligand shared with second transmembrane subunit</note>
    </ligand>
    <ligandPart>
        <name>Fe</name>
        <dbReference type="ChEBI" id="CHEBI:18248"/>
    </ligandPart>
</feature>
<comment type="function">
    <text evidence="1">Membrane-anchoring subunit of succinate dehydrogenase (SDH).</text>
</comment>
<dbReference type="InterPro" id="IPR018495">
    <property type="entry name" value="Succ_DH_cyt_bsu_CS"/>
</dbReference>
<evidence type="ECO:0000256" key="6">
    <source>
        <dbReference type="ARBA" id="ARBA00022692"/>
    </source>
</evidence>
<dbReference type="GO" id="GO:0016020">
    <property type="term" value="C:membrane"/>
    <property type="evidence" value="ECO:0007669"/>
    <property type="project" value="UniProtKB-SubCell"/>
</dbReference>
<dbReference type="Gene3D" id="1.20.1300.10">
    <property type="entry name" value="Fumarate reductase/succinate dehydrogenase, transmembrane subunit"/>
    <property type="match status" value="1"/>
</dbReference>
<evidence type="ECO:0000256" key="9">
    <source>
        <dbReference type="ARBA" id="ARBA00023004"/>
    </source>
</evidence>
<comment type="similarity">
    <text evidence="3">Belongs to the cytochrome b560 family.</text>
</comment>
<feature type="transmembrane region" description="Helical" evidence="13">
    <location>
        <begin position="21"/>
        <end position="45"/>
    </location>
</feature>
<keyword evidence="6 13" id="KW-0812">Transmembrane</keyword>
<dbReference type="Pfam" id="PF01127">
    <property type="entry name" value="Sdh_cyt"/>
    <property type="match status" value="1"/>
</dbReference>
<organism evidence="14 15">
    <name type="scientific">Bradyrhizobium hipponense</name>
    <dbReference type="NCBI Taxonomy" id="2605638"/>
    <lineage>
        <taxon>Bacteria</taxon>
        <taxon>Pseudomonadati</taxon>
        <taxon>Pseudomonadota</taxon>
        <taxon>Alphaproteobacteria</taxon>
        <taxon>Hyphomicrobiales</taxon>
        <taxon>Nitrobacteraceae</taxon>
        <taxon>Bradyrhizobium</taxon>
    </lineage>
</organism>
<evidence type="ECO:0000256" key="3">
    <source>
        <dbReference type="ARBA" id="ARBA00007244"/>
    </source>
</evidence>
<feature type="transmembrane region" description="Helical" evidence="13">
    <location>
        <begin position="65"/>
        <end position="85"/>
    </location>
</feature>
<dbReference type="GO" id="GO:0006099">
    <property type="term" value="P:tricarboxylic acid cycle"/>
    <property type="evidence" value="ECO:0007669"/>
    <property type="project" value="InterPro"/>
</dbReference>
<evidence type="ECO:0000313" key="15">
    <source>
        <dbReference type="Proteomes" id="UP000324797"/>
    </source>
</evidence>
<comment type="subunit">
    <text evidence="11">Part of an enzyme complex containing four subunits: a flavoprotein, an iron-sulfur protein, plus two membrane-anchoring proteins, SdhC and SdhD. The complex can form homotrimers.</text>
</comment>
<dbReference type="GO" id="GO:0046872">
    <property type="term" value="F:metal ion binding"/>
    <property type="evidence" value="ECO:0007669"/>
    <property type="project" value="UniProtKB-KW"/>
</dbReference>
<keyword evidence="9 12" id="KW-0408">Iron</keyword>
<keyword evidence="5 12" id="KW-0349">Heme</keyword>
<evidence type="ECO:0000256" key="4">
    <source>
        <dbReference type="ARBA" id="ARBA00020076"/>
    </source>
</evidence>
<dbReference type="PANTHER" id="PTHR10978">
    <property type="entry name" value="SUCCINATE DEHYDROGENASE CYTOCHROME B560 SUBUNIT"/>
    <property type="match status" value="1"/>
</dbReference>
<protein>
    <recommendedName>
        <fullName evidence="4">Succinate dehydrogenase cytochrome b556 subunit</fullName>
    </recommendedName>
</protein>
<evidence type="ECO:0000256" key="5">
    <source>
        <dbReference type="ARBA" id="ARBA00022617"/>
    </source>
</evidence>
<dbReference type="NCBIfam" id="TIGR02970">
    <property type="entry name" value="succ_dehyd_cytB"/>
    <property type="match status" value="1"/>
</dbReference>
<dbReference type="AlphaFoldDB" id="A0A5S4YPF6"/>
<sequence length="126" mass="13891">MERPLSPFMFPIWYRFQITSALSILHRLTGIALAIGSILLVWWLITVATGGELFATTHAFLASPIGLVLLFGWSVAFFYHLCNGVRHLAWDAGYGLEIRGASRSGYAVLAATVLLTAMTWLCVFLA</sequence>
<dbReference type="Proteomes" id="UP000324797">
    <property type="component" value="Unassembled WGS sequence"/>
</dbReference>
<dbReference type="InterPro" id="IPR014314">
    <property type="entry name" value="Succ_DH_cytb556"/>
</dbReference>
<evidence type="ECO:0000256" key="12">
    <source>
        <dbReference type="PIRSR" id="PIRSR000178-1"/>
    </source>
</evidence>
<comment type="caution">
    <text evidence="14">The sequence shown here is derived from an EMBL/GenBank/DDBJ whole genome shotgun (WGS) entry which is preliminary data.</text>
</comment>
<keyword evidence="8 13" id="KW-1133">Transmembrane helix</keyword>
<evidence type="ECO:0000256" key="10">
    <source>
        <dbReference type="ARBA" id="ARBA00023136"/>
    </source>
</evidence>
<dbReference type="SUPFAM" id="SSF81343">
    <property type="entry name" value="Fumarate reductase respiratory complex transmembrane subunits"/>
    <property type="match status" value="1"/>
</dbReference>
<comment type="subcellular location">
    <subcellularLocation>
        <location evidence="2">Membrane</location>
        <topology evidence="2">Multi-pass membrane protein</topology>
    </subcellularLocation>
</comment>
<reference evidence="14 15" key="1">
    <citation type="submission" date="2019-08" db="EMBL/GenBank/DDBJ databases">
        <title>Bradyrhizobium hipponensis sp. nov., a rhizobium isolated from a Lupinus angustifolius root nodule in Tunisia.</title>
        <authorList>
            <person name="Off K."/>
            <person name="Rejili M."/>
            <person name="Mars M."/>
            <person name="Brachmann A."/>
            <person name="Marin M."/>
        </authorList>
    </citation>
    <scope>NUCLEOTIDE SEQUENCE [LARGE SCALE GENOMIC DNA]</scope>
    <source>
        <strain evidence="15">aSej3</strain>
    </source>
</reference>
<keyword evidence="15" id="KW-1185">Reference proteome</keyword>